<keyword evidence="10" id="KW-0812">Transmembrane</keyword>
<dbReference type="InterPro" id="IPR002938">
    <property type="entry name" value="FAD-bd"/>
</dbReference>
<evidence type="ECO:0000259" key="11">
    <source>
        <dbReference type="Pfam" id="PF01494"/>
    </source>
</evidence>
<dbReference type="PANTHER" id="PTHR46028:SF2">
    <property type="entry name" value="KYNURENINE 3-MONOOXYGENASE"/>
    <property type="match status" value="1"/>
</dbReference>
<comment type="caution">
    <text evidence="12">The sequence shown here is derived from an EMBL/GenBank/DDBJ whole genome shotgun (WGS) entry which is preliminary data.</text>
</comment>
<feature type="domain" description="FAD-binding" evidence="11">
    <location>
        <begin position="7"/>
        <end position="330"/>
    </location>
</feature>
<name>A0A8K0GJH4_IGNLU</name>
<protein>
    <recommendedName>
        <fullName evidence="9">Kynurenine 3-monooxygenase</fullName>
        <ecNumber evidence="9">1.14.13.9</ecNumber>
    </recommendedName>
    <alternativeName>
        <fullName evidence="9">Kynurenine 3-hydroxylase</fullName>
    </alternativeName>
</protein>
<dbReference type="PRINTS" id="PR00420">
    <property type="entry name" value="RNGMNOXGNASE"/>
</dbReference>
<keyword evidence="4 9" id="KW-0274">FAD</keyword>
<evidence type="ECO:0000256" key="10">
    <source>
        <dbReference type="SAM" id="Phobius"/>
    </source>
</evidence>
<dbReference type="Pfam" id="PF01494">
    <property type="entry name" value="FAD_binding_3"/>
    <property type="match status" value="1"/>
</dbReference>
<keyword evidence="6 9" id="KW-0560">Oxidoreductase</keyword>
<evidence type="ECO:0000256" key="7">
    <source>
        <dbReference type="ARBA" id="ARBA00023033"/>
    </source>
</evidence>
<keyword evidence="9 10" id="KW-0472">Membrane</keyword>
<keyword evidence="5 9" id="KW-0521">NADP</keyword>
<comment type="cofactor">
    <cofactor evidence="1 9">
        <name>FAD</name>
        <dbReference type="ChEBI" id="CHEBI:57692"/>
    </cofactor>
</comment>
<comment type="pathway">
    <text evidence="9">Cofactor biosynthesis; NAD(+) biosynthesis; quinolinate from L-kynurenine: step 1/3.</text>
</comment>
<dbReference type="Gene3D" id="3.50.50.60">
    <property type="entry name" value="FAD/NAD(P)-binding domain"/>
    <property type="match status" value="1"/>
</dbReference>
<keyword evidence="13" id="KW-1185">Reference proteome</keyword>
<dbReference type="GO" id="GO:0034354">
    <property type="term" value="P:'de novo' NAD+ biosynthetic process from L-tryptophan"/>
    <property type="evidence" value="ECO:0007669"/>
    <property type="project" value="UniProtKB-UniRule"/>
</dbReference>
<keyword evidence="9" id="KW-0496">Mitochondrion</keyword>
<keyword evidence="2 9" id="KW-0285">Flavoprotein</keyword>
<dbReference type="UniPathway" id="UPA00253">
    <property type="reaction ID" value="UER00328"/>
</dbReference>
<comment type="catalytic activity">
    <reaction evidence="8 9">
        <text>L-kynurenine + NADPH + O2 + H(+) = 3-hydroxy-L-kynurenine + NADP(+) + H2O</text>
        <dbReference type="Rhea" id="RHEA:20545"/>
        <dbReference type="ChEBI" id="CHEBI:15377"/>
        <dbReference type="ChEBI" id="CHEBI:15378"/>
        <dbReference type="ChEBI" id="CHEBI:15379"/>
        <dbReference type="ChEBI" id="CHEBI:57783"/>
        <dbReference type="ChEBI" id="CHEBI:57959"/>
        <dbReference type="ChEBI" id="CHEBI:58125"/>
        <dbReference type="ChEBI" id="CHEBI:58349"/>
        <dbReference type="EC" id="1.14.13.9"/>
    </reaction>
</comment>
<dbReference type="GO" id="GO:0070189">
    <property type="term" value="P:kynurenine metabolic process"/>
    <property type="evidence" value="ECO:0007669"/>
    <property type="project" value="TreeGrafter"/>
</dbReference>
<dbReference type="GO" id="GO:0043420">
    <property type="term" value="P:anthranilate metabolic process"/>
    <property type="evidence" value="ECO:0007669"/>
    <property type="project" value="UniProtKB-UniRule"/>
</dbReference>
<dbReference type="GO" id="GO:0006569">
    <property type="term" value="P:L-tryptophan catabolic process"/>
    <property type="evidence" value="ECO:0007669"/>
    <property type="project" value="UniProtKB-UniRule"/>
</dbReference>
<dbReference type="GO" id="GO:0005741">
    <property type="term" value="C:mitochondrial outer membrane"/>
    <property type="evidence" value="ECO:0007669"/>
    <property type="project" value="TreeGrafter"/>
</dbReference>
<comment type="subcellular location">
    <subcellularLocation>
        <location evidence="9">Mitochondrion</location>
    </subcellularLocation>
    <subcellularLocation>
        <location evidence="9">Membrane</location>
        <topology evidence="9">Multi-pass membrane protein</topology>
    </subcellularLocation>
</comment>
<reference evidence="12" key="1">
    <citation type="submission" date="2019-08" db="EMBL/GenBank/DDBJ databases">
        <title>The genome of the North American firefly Photinus pyralis.</title>
        <authorList>
            <consortium name="Photinus pyralis genome working group"/>
            <person name="Fallon T.R."/>
            <person name="Sander Lower S.E."/>
            <person name="Weng J.-K."/>
        </authorList>
    </citation>
    <scope>NUCLEOTIDE SEQUENCE</scope>
    <source>
        <strain evidence="12">TRF0915ILg1</strain>
        <tissue evidence="12">Whole body</tissue>
    </source>
</reference>
<comment type="similarity">
    <text evidence="9">Belongs to the aromatic-ring hydroxylase family. KMO subfamily.</text>
</comment>
<dbReference type="GO" id="GO:0004502">
    <property type="term" value="F:kynurenine 3-monooxygenase activity"/>
    <property type="evidence" value="ECO:0007669"/>
    <property type="project" value="UniProtKB-UniRule"/>
</dbReference>
<organism evidence="12 13">
    <name type="scientific">Ignelater luminosus</name>
    <name type="common">Cucubano</name>
    <name type="synonym">Pyrophorus luminosus</name>
    <dbReference type="NCBI Taxonomy" id="2038154"/>
    <lineage>
        <taxon>Eukaryota</taxon>
        <taxon>Metazoa</taxon>
        <taxon>Ecdysozoa</taxon>
        <taxon>Arthropoda</taxon>
        <taxon>Hexapoda</taxon>
        <taxon>Insecta</taxon>
        <taxon>Pterygota</taxon>
        <taxon>Neoptera</taxon>
        <taxon>Endopterygota</taxon>
        <taxon>Coleoptera</taxon>
        <taxon>Polyphaga</taxon>
        <taxon>Elateriformia</taxon>
        <taxon>Elateroidea</taxon>
        <taxon>Elateridae</taxon>
        <taxon>Agrypninae</taxon>
        <taxon>Pyrophorini</taxon>
        <taxon>Ignelater</taxon>
    </lineage>
</organism>
<sequence length="420" mass="48567">MSTTTQYNVIVVGGGLVGSLCALFMAKRGYQVSLYEYREDPRATEFARGRSINLALSNRARRALQEVGIEERILKCGIAMKGRYIHNINGKNKSILYDPRTRQCIYSVSRNYLNQELLQEVERHLNVRTYFNHKLINVDVDQGRLVFLQTKNNTTIETYGDLLIGADGAFSTVRRALQQTPLFNFSQTYIDHGYIEMNINSQSGRAMVPNHLHIWPRGEFMMIALPNLDYSWTVTLFMPFERFKELNSPDKVLDFFKKFFPDSVELLGKRQLVEDFANTKPSPLVSIKCGSYHVGENILIIGDAAHAMVPFYGQGMNAGFEDCLLLDSILEDCNDNFPVALKLFTESRREDAHAICDLAMYNYMEMRDLVTRPSYLIRKKFDDFLFWLLPTTWIPLYNSVTFSEMNYQRCISNRKWQDKV</sequence>
<evidence type="ECO:0000256" key="3">
    <source>
        <dbReference type="ARBA" id="ARBA00022642"/>
    </source>
</evidence>
<dbReference type="SUPFAM" id="SSF51905">
    <property type="entry name" value="FAD/NAD(P)-binding domain"/>
    <property type="match status" value="1"/>
</dbReference>
<evidence type="ECO:0000256" key="4">
    <source>
        <dbReference type="ARBA" id="ARBA00022827"/>
    </source>
</evidence>
<comment type="function">
    <text evidence="9">Catalyzes the hydroxylation of L-kynurenine (L-Kyn) to form 3-hydroxy-L-kynurenine (L-3OHKyn). Required for synthesis of quinolinic acid.</text>
</comment>
<accession>A0A8K0GJH4</accession>
<dbReference type="GO" id="GO:0071949">
    <property type="term" value="F:FAD binding"/>
    <property type="evidence" value="ECO:0007669"/>
    <property type="project" value="InterPro"/>
</dbReference>
<gene>
    <name evidence="12" type="ORF">ILUMI_02207</name>
</gene>
<evidence type="ECO:0000256" key="1">
    <source>
        <dbReference type="ARBA" id="ARBA00001974"/>
    </source>
</evidence>
<evidence type="ECO:0000313" key="12">
    <source>
        <dbReference type="EMBL" id="KAF2903972.1"/>
    </source>
</evidence>
<keyword evidence="3 9" id="KW-0662">Pyridine nucleotide biosynthesis</keyword>
<dbReference type="OrthoDB" id="10053569at2759"/>
<dbReference type="GO" id="GO:0019805">
    <property type="term" value="P:quinolinate biosynthetic process"/>
    <property type="evidence" value="ECO:0007669"/>
    <property type="project" value="UniProtKB-UniRule"/>
</dbReference>
<dbReference type="InterPro" id="IPR036188">
    <property type="entry name" value="FAD/NAD-bd_sf"/>
</dbReference>
<evidence type="ECO:0000313" key="13">
    <source>
        <dbReference type="Proteomes" id="UP000801492"/>
    </source>
</evidence>
<dbReference type="AlphaFoldDB" id="A0A8K0GJH4"/>
<dbReference type="EMBL" id="VTPC01000887">
    <property type="protein sequence ID" value="KAF2903972.1"/>
    <property type="molecule type" value="Genomic_DNA"/>
</dbReference>
<evidence type="ECO:0000256" key="6">
    <source>
        <dbReference type="ARBA" id="ARBA00023002"/>
    </source>
</evidence>
<dbReference type="FunFam" id="3.50.50.60:FF:000185">
    <property type="entry name" value="Kynurenine 3-monooxygenase"/>
    <property type="match status" value="1"/>
</dbReference>
<proteinExistence type="inferred from homology"/>
<dbReference type="Proteomes" id="UP000801492">
    <property type="component" value="Unassembled WGS sequence"/>
</dbReference>
<evidence type="ECO:0000256" key="5">
    <source>
        <dbReference type="ARBA" id="ARBA00022857"/>
    </source>
</evidence>
<evidence type="ECO:0000256" key="2">
    <source>
        <dbReference type="ARBA" id="ARBA00022630"/>
    </source>
</evidence>
<feature type="transmembrane region" description="Helical" evidence="10">
    <location>
        <begin position="6"/>
        <end position="26"/>
    </location>
</feature>
<evidence type="ECO:0000256" key="8">
    <source>
        <dbReference type="ARBA" id="ARBA00047818"/>
    </source>
</evidence>
<dbReference type="HAMAP" id="MF_01971">
    <property type="entry name" value="Kynurenine_monooxygenase"/>
    <property type="match status" value="1"/>
</dbReference>
<keyword evidence="10" id="KW-1133">Transmembrane helix</keyword>
<dbReference type="PANTHER" id="PTHR46028">
    <property type="entry name" value="KYNURENINE 3-MONOOXYGENASE"/>
    <property type="match status" value="1"/>
</dbReference>
<dbReference type="EC" id="1.14.13.9" evidence="9"/>
<dbReference type="InterPro" id="IPR027545">
    <property type="entry name" value="Kynurenine_monooxygenase"/>
</dbReference>
<keyword evidence="7 9" id="KW-0503">Monooxygenase</keyword>
<evidence type="ECO:0000256" key="9">
    <source>
        <dbReference type="HAMAP-Rule" id="MF_03018"/>
    </source>
</evidence>